<dbReference type="InterPro" id="IPR006665">
    <property type="entry name" value="OmpA-like"/>
</dbReference>
<sequence>MLYRINYALVVILLAIYPLMGQELPTALPNDTIPQLTKKDSLVTSYWLAGLGINIVDDSWRARQNYALSEMWNTVPYPSRLSFGRYFKSGIGLELIGTYNKFKEGKVIDGQPITEESEYWAVDSRISYDLNRLVGETGIFDPYIGAGLGYTQTEVRRRTANAIIGFRLWFSERWGADLNSTGKWGLESESTNHIQHGAGVVYRFGMEKELTKKGAEKLALIEAMKAEEQRVADSIQNAEELSRKRALEEQLRREEALAAAEAARQQEEAEKREALKRELEDLGSINFAFDSANLTNESKETLRRTAAFMEKNSALSFSLSAHTDSRGPAAYNQLLSQRRADRTKEFLVGQGVRSDRILTSAHGETQLLNSCADGVRCTEEEHAINRRVEIVIQDY</sequence>
<dbReference type="InterPro" id="IPR011250">
    <property type="entry name" value="OMP/PagP_B-barrel"/>
</dbReference>
<keyword evidence="6" id="KW-0626">Porin</keyword>
<gene>
    <name evidence="12" type="ORF">QU605_13890</name>
</gene>
<evidence type="ECO:0000313" key="12">
    <source>
        <dbReference type="EMBL" id="MDM9632564.1"/>
    </source>
</evidence>
<evidence type="ECO:0000256" key="6">
    <source>
        <dbReference type="ARBA" id="ARBA00023114"/>
    </source>
</evidence>
<dbReference type="PRINTS" id="PR01021">
    <property type="entry name" value="OMPADOMAIN"/>
</dbReference>
<keyword evidence="13" id="KW-1185">Reference proteome</keyword>
<keyword evidence="2" id="KW-0813">Transport</keyword>
<keyword evidence="10" id="KW-0175">Coiled coil</keyword>
<dbReference type="InterPro" id="IPR036737">
    <property type="entry name" value="OmpA-like_sf"/>
</dbReference>
<dbReference type="Gene3D" id="2.40.160.20">
    <property type="match status" value="1"/>
</dbReference>
<evidence type="ECO:0000256" key="9">
    <source>
        <dbReference type="PROSITE-ProRule" id="PRU00473"/>
    </source>
</evidence>
<evidence type="ECO:0000256" key="4">
    <source>
        <dbReference type="ARBA" id="ARBA00022692"/>
    </source>
</evidence>
<feature type="domain" description="OmpA-like" evidence="11">
    <location>
        <begin position="274"/>
        <end position="395"/>
    </location>
</feature>
<dbReference type="CDD" id="cd07185">
    <property type="entry name" value="OmpA_C-like"/>
    <property type="match status" value="1"/>
</dbReference>
<dbReference type="Proteomes" id="UP001174839">
    <property type="component" value="Unassembled WGS sequence"/>
</dbReference>
<dbReference type="PROSITE" id="PS51123">
    <property type="entry name" value="OMPA_2"/>
    <property type="match status" value="1"/>
</dbReference>
<evidence type="ECO:0000313" key="13">
    <source>
        <dbReference type="Proteomes" id="UP001174839"/>
    </source>
</evidence>
<evidence type="ECO:0000256" key="10">
    <source>
        <dbReference type="SAM" id="Coils"/>
    </source>
</evidence>
<comment type="caution">
    <text evidence="12">The sequence shown here is derived from an EMBL/GenBank/DDBJ whole genome shotgun (WGS) entry which is preliminary data.</text>
</comment>
<dbReference type="SUPFAM" id="SSF56925">
    <property type="entry name" value="OMPA-like"/>
    <property type="match status" value="1"/>
</dbReference>
<evidence type="ECO:0000256" key="7">
    <source>
        <dbReference type="ARBA" id="ARBA00023136"/>
    </source>
</evidence>
<accession>A0ABT7WI19</accession>
<evidence type="ECO:0000256" key="5">
    <source>
        <dbReference type="ARBA" id="ARBA00023065"/>
    </source>
</evidence>
<evidence type="ECO:0000256" key="8">
    <source>
        <dbReference type="ARBA" id="ARBA00023237"/>
    </source>
</evidence>
<dbReference type="PANTHER" id="PTHR30329">
    <property type="entry name" value="STATOR ELEMENT OF FLAGELLAR MOTOR COMPLEX"/>
    <property type="match status" value="1"/>
</dbReference>
<dbReference type="SUPFAM" id="SSF103088">
    <property type="entry name" value="OmpA-like"/>
    <property type="match status" value="1"/>
</dbReference>
<feature type="coiled-coil region" evidence="10">
    <location>
        <begin position="221"/>
        <end position="282"/>
    </location>
</feature>
<dbReference type="InterPro" id="IPR050330">
    <property type="entry name" value="Bact_OuterMem_StrucFunc"/>
</dbReference>
<dbReference type="Gene3D" id="3.30.1330.60">
    <property type="entry name" value="OmpA-like domain"/>
    <property type="match status" value="1"/>
</dbReference>
<keyword evidence="5" id="KW-0406">Ion transport</keyword>
<dbReference type="PANTHER" id="PTHR30329:SF21">
    <property type="entry name" value="LIPOPROTEIN YIAD-RELATED"/>
    <property type="match status" value="1"/>
</dbReference>
<evidence type="ECO:0000256" key="1">
    <source>
        <dbReference type="ARBA" id="ARBA00004571"/>
    </source>
</evidence>
<proteinExistence type="predicted"/>
<reference evidence="12" key="1">
    <citation type="submission" date="2023-06" db="EMBL/GenBank/DDBJ databases">
        <title>Robiginitalea aurantiacus sp. nov. and Algoriphagus sediminis sp. nov., isolated from coastal sediment.</title>
        <authorList>
            <person name="Zhou Z.Y."/>
            <person name="An J."/>
            <person name="Jia Y.W."/>
            <person name="Du Z.J."/>
        </authorList>
    </citation>
    <scope>NUCLEOTIDE SEQUENCE</scope>
    <source>
        <strain evidence="12">M39</strain>
    </source>
</reference>
<evidence type="ECO:0000256" key="2">
    <source>
        <dbReference type="ARBA" id="ARBA00022448"/>
    </source>
</evidence>
<organism evidence="12 13">
    <name type="scientific">Robiginitalea aurantiaca</name>
    <dbReference type="NCBI Taxonomy" id="3056915"/>
    <lineage>
        <taxon>Bacteria</taxon>
        <taxon>Pseudomonadati</taxon>
        <taxon>Bacteroidota</taxon>
        <taxon>Flavobacteriia</taxon>
        <taxon>Flavobacteriales</taxon>
        <taxon>Flavobacteriaceae</taxon>
        <taxon>Robiginitalea</taxon>
    </lineage>
</organism>
<dbReference type="Pfam" id="PF00691">
    <property type="entry name" value="OmpA"/>
    <property type="match status" value="1"/>
</dbReference>
<comment type="subcellular location">
    <subcellularLocation>
        <location evidence="1">Cell outer membrane</location>
        <topology evidence="1">Multi-pass membrane protein</topology>
    </subcellularLocation>
</comment>
<keyword evidence="8" id="KW-0998">Cell outer membrane</keyword>
<dbReference type="EMBL" id="JAUDUY010000011">
    <property type="protein sequence ID" value="MDM9632564.1"/>
    <property type="molecule type" value="Genomic_DNA"/>
</dbReference>
<evidence type="ECO:0000259" key="11">
    <source>
        <dbReference type="PROSITE" id="PS51123"/>
    </source>
</evidence>
<keyword evidence="4" id="KW-0812">Transmembrane</keyword>
<protein>
    <submittedName>
        <fullName evidence="12">OmpA family protein</fullName>
    </submittedName>
</protein>
<dbReference type="RefSeq" id="WP_289725929.1">
    <property type="nucleotide sequence ID" value="NZ_JAUDUY010000011.1"/>
</dbReference>
<keyword evidence="3" id="KW-1134">Transmembrane beta strand</keyword>
<evidence type="ECO:0000256" key="3">
    <source>
        <dbReference type="ARBA" id="ARBA00022452"/>
    </source>
</evidence>
<dbReference type="InterPro" id="IPR006664">
    <property type="entry name" value="OMP_bac"/>
</dbReference>
<name>A0ABT7WI19_9FLAO</name>
<keyword evidence="7 9" id="KW-0472">Membrane</keyword>